<name>T0KY65_9MICR</name>
<accession>T0KY65</accession>
<protein>
    <submittedName>
        <fullName evidence="1">Uncharacterized protein</fullName>
    </submittedName>
</protein>
<gene>
    <name evidence="1" type="ORF">NAPIS_ORF02132</name>
</gene>
<sequence>MIKKKVSFYDLPIKFIQSTFIYKIIDKYLLVSTKKMKNLKYIDIIPNVTYTLKKNYFMVKNFKFKNTLKKCRITSYIKKYNFKEYYNLKQKRIQFYFKYNKTSKYKMIEICFSSQSEESKLTVSPHEVIFNIHNIEGYEDIFMMLKSKYDICEINEDNNFVYKIDNYNAVFRD</sequence>
<dbReference type="HOGENOM" id="CLU_1548050_0_0_1"/>
<reference evidence="1 2" key="1">
    <citation type="journal article" date="2013" name="BMC Genomics">
        <title>Genome sequencing and comparative genomics of honey bee microsporidia, Nosema apis reveal novel insights into host-parasite interactions.</title>
        <authorList>
            <person name="Chen Yp."/>
            <person name="Pettis J.S."/>
            <person name="Zhao Y."/>
            <person name="Liu X."/>
            <person name="Tallon L.J."/>
            <person name="Sadzewicz L.D."/>
            <person name="Li R."/>
            <person name="Zheng H."/>
            <person name="Huang S."/>
            <person name="Zhang X."/>
            <person name="Hamilton M.C."/>
            <person name="Pernal S.F."/>
            <person name="Melathopoulos A.P."/>
            <person name="Yan X."/>
            <person name="Evans J.D."/>
        </authorList>
    </citation>
    <scope>NUCLEOTIDE SEQUENCE [LARGE SCALE GENOMIC DNA]</scope>
    <source>
        <strain evidence="1 2">BRL 01</strain>
    </source>
</reference>
<dbReference type="AlphaFoldDB" id="T0KY65"/>
<proteinExistence type="predicted"/>
<evidence type="ECO:0000313" key="2">
    <source>
        <dbReference type="Proteomes" id="UP000053780"/>
    </source>
</evidence>
<evidence type="ECO:0000313" key="1">
    <source>
        <dbReference type="EMBL" id="EQB60302.1"/>
    </source>
</evidence>
<dbReference type="Proteomes" id="UP000053780">
    <property type="component" value="Unassembled WGS sequence"/>
</dbReference>
<keyword evidence="2" id="KW-1185">Reference proteome</keyword>
<organism evidence="1 2">
    <name type="scientific">Vairimorpha apis BRL 01</name>
    <dbReference type="NCBI Taxonomy" id="1037528"/>
    <lineage>
        <taxon>Eukaryota</taxon>
        <taxon>Fungi</taxon>
        <taxon>Fungi incertae sedis</taxon>
        <taxon>Microsporidia</taxon>
        <taxon>Nosematidae</taxon>
        <taxon>Vairimorpha</taxon>
    </lineage>
</organism>
<dbReference type="EMBL" id="KE647309">
    <property type="protein sequence ID" value="EQB60302.1"/>
    <property type="molecule type" value="Genomic_DNA"/>
</dbReference>
<dbReference type="VEuPathDB" id="MicrosporidiaDB:NAPIS_ORF02132"/>